<dbReference type="Pfam" id="PF00732">
    <property type="entry name" value="GMC_oxred_N"/>
    <property type="match status" value="1"/>
</dbReference>
<dbReference type="InterPro" id="IPR012132">
    <property type="entry name" value="GMC_OxRdtase"/>
</dbReference>
<evidence type="ECO:0000313" key="5">
    <source>
        <dbReference type="Proteomes" id="UP001287356"/>
    </source>
</evidence>
<dbReference type="Pfam" id="PF13450">
    <property type="entry name" value="NAD_binding_8"/>
    <property type="match status" value="1"/>
</dbReference>
<comment type="similarity">
    <text evidence="1">Belongs to the GMC oxidoreductase family.</text>
</comment>
<reference evidence="4" key="2">
    <citation type="submission" date="2023-06" db="EMBL/GenBank/DDBJ databases">
        <authorList>
            <consortium name="Lawrence Berkeley National Laboratory"/>
            <person name="Haridas S."/>
            <person name="Hensen N."/>
            <person name="Bonometti L."/>
            <person name="Westerberg I."/>
            <person name="Brannstrom I.O."/>
            <person name="Guillou S."/>
            <person name="Cros-Aarteil S."/>
            <person name="Calhoun S."/>
            <person name="Kuo A."/>
            <person name="Mondo S."/>
            <person name="Pangilinan J."/>
            <person name="Riley R."/>
            <person name="Labutti K."/>
            <person name="Andreopoulos B."/>
            <person name="Lipzen A."/>
            <person name="Chen C."/>
            <person name="Yanf M."/>
            <person name="Daum C."/>
            <person name="Ng V."/>
            <person name="Clum A."/>
            <person name="Steindorff A."/>
            <person name="Ohm R."/>
            <person name="Martin F."/>
            <person name="Silar P."/>
            <person name="Natvig D."/>
            <person name="Lalanne C."/>
            <person name="Gautier V."/>
            <person name="Ament-Velasquez S.L."/>
            <person name="Kruys A."/>
            <person name="Hutchinson M.I."/>
            <person name="Powell A.J."/>
            <person name="Barry K."/>
            <person name="Miller A.N."/>
            <person name="Grigoriev I.V."/>
            <person name="Debuchy R."/>
            <person name="Gladieux P."/>
            <person name="Thoren M.H."/>
            <person name="Johannesson H."/>
        </authorList>
    </citation>
    <scope>NUCLEOTIDE SEQUENCE</scope>
    <source>
        <strain evidence="4">CBS 958.72</strain>
    </source>
</reference>
<organism evidence="4 5">
    <name type="scientific">Lasiosphaeria ovina</name>
    <dbReference type="NCBI Taxonomy" id="92902"/>
    <lineage>
        <taxon>Eukaryota</taxon>
        <taxon>Fungi</taxon>
        <taxon>Dikarya</taxon>
        <taxon>Ascomycota</taxon>
        <taxon>Pezizomycotina</taxon>
        <taxon>Sordariomycetes</taxon>
        <taxon>Sordariomycetidae</taxon>
        <taxon>Sordariales</taxon>
        <taxon>Lasiosphaeriaceae</taxon>
        <taxon>Lasiosphaeria</taxon>
    </lineage>
</organism>
<dbReference type="SUPFAM" id="SSF54373">
    <property type="entry name" value="FAD-linked reductases, C-terminal domain"/>
    <property type="match status" value="1"/>
</dbReference>
<dbReference type="Proteomes" id="UP001287356">
    <property type="component" value="Unassembled WGS sequence"/>
</dbReference>
<name>A0AAE0MYX7_9PEZI</name>
<evidence type="ECO:0000259" key="3">
    <source>
        <dbReference type="PROSITE" id="PS00624"/>
    </source>
</evidence>
<dbReference type="EMBL" id="JAULSN010000011">
    <property type="protein sequence ID" value="KAK3361478.1"/>
    <property type="molecule type" value="Genomic_DNA"/>
</dbReference>
<accession>A0AAE0MYX7</accession>
<dbReference type="PANTHER" id="PTHR11552:SF80">
    <property type="entry name" value="GMC OXIDOREDUCTASE"/>
    <property type="match status" value="1"/>
</dbReference>
<feature type="signal peptide" evidence="2">
    <location>
        <begin position="1"/>
        <end position="21"/>
    </location>
</feature>
<dbReference type="SUPFAM" id="SSF51905">
    <property type="entry name" value="FAD/NAD(P)-binding domain"/>
    <property type="match status" value="1"/>
</dbReference>
<dbReference type="PIRSF" id="PIRSF000137">
    <property type="entry name" value="Alcohol_oxidase"/>
    <property type="match status" value="1"/>
</dbReference>
<evidence type="ECO:0000256" key="1">
    <source>
        <dbReference type="ARBA" id="ARBA00010790"/>
    </source>
</evidence>
<dbReference type="PROSITE" id="PS00624">
    <property type="entry name" value="GMC_OXRED_2"/>
    <property type="match status" value="1"/>
</dbReference>
<keyword evidence="2" id="KW-0732">Signal</keyword>
<sequence length="669" mass="70776">MRRLIISILAALAALPDNVLAGARQKPKDNVYDYIVVGSGPGGGPIASKLARAGHSVLLIEAGDDQSANVNSEIVTFFPVAYQDPLLRWDFFARNFDNTTRNLQHNYNVWRRTDGSFYVGRNPPPGATLLGLYYPRGGTLGGSTAINAMTAILPSDSDWTNVAALTGDTTWNAAHMRDIFVRVENNHYLPPGTPGHGFAGYLDTTANNKAALAGQDDLVSVLRVVSTSLGQDGAAILDNLSADVNYLSAARDQAQGVWADTLHATAKMRRSSSRDYILNTTNAVDARGNQKYPLFVQLNTLATKILFNSPSGRQQQPKATGVEFLQGAHLYGADPNFNASARGTPGRAYARKEVVISAGAFNSPQLLKLSGIGPAAELARFKIPLVANLPGVGARLQDNHEVPIVAQAARPFASPPPPPGTPVCTFGAPGDPCVALWRNGTGPYATQGALNAIFRKSSAAAAALNERDFFLVGGNFALRGFWPPTDSIAPDPPTMFALSTVKLHPRNTAGSVRLRSASPRDVPDIDFNLFSASDPETAADIAAALDTVKWARRVYAAVPPPIGPLVATEPPCTAASGVAAADGSCVDADDVAWLTDQAWGHHPTSTCAIGSDRDALAVLDSKFRVRGVRGLRVVDASAFPRVPGPFPALPTFMLSEKAAESVLADAGSW</sequence>
<reference evidence="4" key="1">
    <citation type="journal article" date="2023" name="Mol. Phylogenet. Evol.">
        <title>Genome-scale phylogeny and comparative genomics of the fungal order Sordariales.</title>
        <authorList>
            <person name="Hensen N."/>
            <person name="Bonometti L."/>
            <person name="Westerberg I."/>
            <person name="Brannstrom I.O."/>
            <person name="Guillou S."/>
            <person name="Cros-Aarteil S."/>
            <person name="Calhoun S."/>
            <person name="Haridas S."/>
            <person name="Kuo A."/>
            <person name="Mondo S."/>
            <person name="Pangilinan J."/>
            <person name="Riley R."/>
            <person name="LaButti K."/>
            <person name="Andreopoulos B."/>
            <person name="Lipzen A."/>
            <person name="Chen C."/>
            <person name="Yan M."/>
            <person name="Daum C."/>
            <person name="Ng V."/>
            <person name="Clum A."/>
            <person name="Steindorff A."/>
            <person name="Ohm R.A."/>
            <person name="Martin F."/>
            <person name="Silar P."/>
            <person name="Natvig D.O."/>
            <person name="Lalanne C."/>
            <person name="Gautier V."/>
            <person name="Ament-Velasquez S.L."/>
            <person name="Kruys A."/>
            <person name="Hutchinson M.I."/>
            <person name="Powell A.J."/>
            <person name="Barry K."/>
            <person name="Miller A.N."/>
            <person name="Grigoriev I.V."/>
            <person name="Debuchy R."/>
            <person name="Gladieux P."/>
            <person name="Hiltunen Thoren M."/>
            <person name="Johannesson H."/>
        </authorList>
    </citation>
    <scope>NUCLEOTIDE SEQUENCE</scope>
    <source>
        <strain evidence="4">CBS 958.72</strain>
    </source>
</reference>
<dbReference type="Gene3D" id="3.30.560.10">
    <property type="entry name" value="Glucose Oxidase, domain 3"/>
    <property type="match status" value="1"/>
</dbReference>
<dbReference type="InterPro" id="IPR007867">
    <property type="entry name" value="GMC_OxRtase_C"/>
</dbReference>
<protein>
    <submittedName>
        <fullName evidence="4">Choline dehydrogenase-like protein</fullName>
    </submittedName>
</protein>
<proteinExistence type="inferred from homology"/>
<dbReference type="GO" id="GO:0050660">
    <property type="term" value="F:flavin adenine dinucleotide binding"/>
    <property type="evidence" value="ECO:0007669"/>
    <property type="project" value="InterPro"/>
</dbReference>
<feature type="chain" id="PRO_5042111176" evidence="2">
    <location>
        <begin position="22"/>
        <end position="669"/>
    </location>
</feature>
<dbReference type="Pfam" id="PF05199">
    <property type="entry name" value="GMC_oxred_C"/>
    <property type="match status" value="1"/>
</dbReference>
<dbReference type="InterPro" id="IPR000172">
    <property type="entry name" value="GMC_OxRdtase_N"/>
</dbReference>
<dbReference type="Gene3D" id="3.50.50.60">
    <property type="entry name" value="FAD/NAD(P)-binding domain"/>
    <property type="match status" value="1"/>
</dbReference>
<feature type="domain" description="Glucose-methanol-choline oxidoreductase N-terminal" evidence="3">
    <location>
        <begin position="359"/>
        <end position="373"/>
    </location>
</feature>
<evidence type="ECO:0000313" key="4">
    <source>
        <dbReference type="EMBL" id="KAK3361478.1"/>
    </source>
</evidence>
<dbReference type="InterPro" id="IPR036188">
    <property type="entry name" value="FAD/NAD-bd_sf"/>
</dbReference>
<dbReference type="AlphaFoldDB" id="A0AAE0MYX7"/>
<comment type="caution">
    <text evidence="4">The sequence shown here is derived from an EMBL/GenBank/DDBJ whole genome shotgun (WGS) entry which is preliminary data.</text>
</comment>
<evidence type="ECO:0000256" key="2">
    <source>
        <dbReference type="SAM" id="SignalP"/>
    </source>
</evidence>
<dbReference type="PANTHER" id="PTHR11552">
    <property type="entry name" value="GLUCOSE-METHANOL-CHOLINE GMC OXIDOREDUCTASE"/>
    <property type="match status" value="1"/>
</dbReference>
<gene>
    <name evidence="4" type="ORF">B0T24DRAFT_538996</name>
</gene>
<dbReference type="GO" id="GO:0016614">
    <property type="term" value="F:oxidoreductase activity, acting on CH-OH group of donors"/>
    <property type="evidence" value="ECO:0007669"/>
    <property type="project" value="InterPro"/>
</dbReference>
<keyword evidence="5" id="KW-1185">Reference proteome</keyword>